<dbReference type="InterPro" id="IPR051313">
    <property type="entry name" value="Bact_iron-sidero_bind"/>
</dbReference>
<dbReference type="GO" id="GO:0030288">
    <property type="term" value="C:outer membrane-bounded periplasmic space"/>
    <property type="evidence" value="ECO:0007669"/>
    <property type="project" value="TreeGrafter"/>
</dbReference>
<name>A0A448IFC7_MYCAU</name>
<dbReference type="AlphaFoldDB" id="A0A448IFC7"/>
<organism evidence="6 7">
    <name type="scientific">Mycolicibacterium aurum</name>
    <name type="common">Mycobacterium aurum</name>
    <dbReference type="NCBI Taxonomy" id="1791"/>
    <lineage>
        <taxon>Bacteria</taxon>
        <taxon>Bacillati</taxon>
        <taxon>Actinomycetota</taxon>
        <taxon>Actinomycetes</taxon>
        <taxon>Mycobacteriales</taxon>
        <taxon>Mycobacteriaceae</taxon>
        <taxon>Mycolicibacterium</taxon>
    </lineage>
</organism>
<evidence type="ECO:0000313" key="7">
    <source>
        <dbReference type="Proteomes" id="UP000279306"/>
    </source>
</evidence>
<dbReference type="PANTHER" id="PTHR30532:SF24">
    <property type="entry name" value="FERRIC ENTEROBACTIN-BINDING PERIPLASMIC PROTEIN FEPB"/>
    <property type="match status" value="1"/>
</dbReference>
<evidence type="ECO:0000313" key="6">
    <source>
        <dbReference type="EMBL" id="VEG51192.1"/>
    </source>
</evidence>
<dbReference type="STRING" id="1791.GCA_001049355_02657"/>
<dbReference type="Proteomes" id="UP000279306">
    <property type="component" value="Chromosome"/>
</dbReference>
<keyword evidence="7" id="KW-1185">Reference proteome</keyword>
<dbReference type="KEGG" id="mauu:NCTC10437_00299"/>
<keyword evidence="4" id="KW-0732">Signal</keyword>
<evidence type="ECO:0000256" key="2">
    <source>
        <dbReference type="ARBA" id="ARBA00008814"/>
    </source>
</evidence>
<reference evidence="6 7" key="1">
    <citation type="submission" date="2018-12" db="EMBL/GenBank/DDBJ databases">
        <authorList>
            <consortium name="Pathogen Informatics"/>
        </authorList>
    </citation>
    <scope>NUCLEOTIDE SEQUENCE [LARGE SCALE GENOMIC DNA]</scope>
    <source>
        <strain evidence="6 7">NCTC10437</strain>
    </source>
</reference>
<dbReference type="EMBL" id="LR134356">
    <property type="protein sequence ID" value="VEG51192.1"/>
    <property type="molecule type" value="Genomic_DNA"/>
</dbReference>
<dbReference type="GO" id="GO:1901678">
    <property type="term" value="P:iron coordination entity transport"/>
    <property type="evidence" value="ECO:0007669"/>
    <property type="project" value="UniProtKB-ARBA"/>
</dbReference>
<accession>A0A448IFC7</accession>
<protein>
    <submittedName>
        <fullName evidence="6">Periplasmic binding protein</fullName>
    </submittedName>
</protein>
<evidence type="ECO:0000256" key="3">
    <source>
        <dbReference type="ARBA" id="ARBA00022448"/>
    </source>
</evidence>
<dbReference type="Pfam" id="PF01497">
    <property type="entry name" value="Peripla_BP_2"/>
    <property type="match status" value="1"/>
</dbReference>
<dbReference type="SUPFAM" id="SSF53807">
    <property type="entry name" value="Helical backbone' metal receptor"/>
    <property type="match status" value="1"/>
</dbReference>
<evidence type="ECO:0000256" key="4">
    <source>
        <dbReference type="ARBA" id="ARBA00022729"/>
    </source>
</evidence>
<feature type="domain" description="Fe/B12 periplasmic-binding" evidence="5">
    <location>
        <begin position="43"/>
        <end position="306"/>
    </location>
</feature>
<comment type="subcellular location">
    <subcellularLocation>
        <location evidence="1">Cell envelope</location>
    </subcellularLocation>
</comment>
<evidence type="ECO:0000256" key="1">
    <source>
        <dbReference type="ARBA" id="ARBA00004196"/>
    </source>
</evidence>
<evidence type="ECO:0000259" key="5">
    <source>
        <dbReference type="PROSITE" id="PS50983"/>
    </source>
</evidence>
<dbReference type="PANTHER" id="PTHR30532">
    <property type="entry name" value="IRON III DICITRATE-BINDING PERIPLASMIC PROTEIN"/>
    <property type="match status" value="1"/>
</dbReference>
<sequence length="307" mass="32555">MSAASAALLTACATDKPGAVASDGSVTVTHAFGETKIPKPPTRVVSAGLTSADDLLALGVVPIAVTDWFGAEPFGVWPWAQPRLNGTQPVVLTLADGVQVDQIAALTPDLIVATDAGLDRDTYDRLSAVAPTIAQTAGDPFFEPWRDRAGAIGQAVFRHDDMQKLIADVDAKFTGVKDSTPQFADKKALLLAGTLFRDSAQINGPPWRHEFLTQMGLTAIEPGDALIPRDRMAGILDDADVVIWTTESDEEQAALLADPTIAGLRATREERHVFTGKELAGAIAYASTLSYPVLADRLPQMLSRALS</sequence>
<dbReference type="PROSITE" id="PS50983">
    <property type="entry name" value="FE_B12_PBP"/>
    <property type="match status" value="1"/>
</dbReference>
<keyword evidence="3" id="KW-0813">Transport</keyword>
<dbReference type="InterPro" id="IPR002491">
    <property type="entry name" value="ABC_transptr_periplasmic_BD"/>
</dbReference>
<dbReference type="Gene3D" id="3.40.50.1980">
    <property type="entry name" value="Nitrogenase molybdenum iron protein domain"/>
    <property type="match status" value="2"/>
</dbReference>
<comment type="similarity">
    <text evidence="2">Belongs to the bacterial solute-binding protein 8 family.</text>
</comment>
<proteinExistence type="inferred from homology"/>
<gene>
    <name evidence="6" type="primary">yhfQ</name>
    <name evidence="6" type="ORF">NCTC10437_00299</name>
</gene>